<evidence type="ECO:0000256" key="7">
    <source>
        <dbReference type="ARBA" id="ARBA00024686"/>
    </source>
</evidence>
<dbReference type="GeneID" id="104594419"/>
<evidence type="ECO:0000313" key="10">
    <source>
        <dbReference type="Proteomes" id="UP000189703"/>
    </source>
</evidence>
<dbReference type="PANTHER" id="PTHR32077:SF3">
    <property type="entry name" value="FASCICLIN-LIKE ARABINOGALACTAN PROTEIN 7"/>
    <property type="match status" value="1"/>
</dbReference>
<evidence type="ECO:0000256" key="4">
    <source>
        <dbReference type="ARBA" id="ARBA00022622"/>
    </source>
</evidence>
<keyword evidence="3" id="KW-1003">Cell membrane</keyword>
<feature type="signal peptide" evidence="9">
    <location>
        <begin position="1"/>
        <end position="23"/>
    </location>
</feature>
<feature type="region of interest" description="Disordered" evidence="8">
    <location>
        <begin position="191"/>
        <end position="232"/>
    </location>
</feature>
<organism evidence="10 11">
    <name type="scientific">Nelumbo nucifera</name>
    <name type="common">Sacred lotus</name>
    <dbReference type="NCBI Taxonomy" id="4432"/>
    <lineage>
        <taxon>Eukaryota</taxon>
        <taxon>Viridiplantae</taxon>
        <taxon>Streptophyta</taxon>
        <taxon>Embryophyta</taxon>
        <taxon>Tracheophyta</taxon>
        <taxon>Spermatophyta</taxon>
        <taxon>Magnoliopsida</taxon>
        <taxon>Proteales</taxon>
        <taxon>Nelumbonaceae</taxon>
        <taxon>Nelumbo</taxon>
    </lineage>
</organism>
<evidence type="ECO:0000256" key="2">
    <source>
        <dbReference type="ARBA" id="ARBA00007843"/>
    </source>
</evidence>
<dbReference type="PANTHER" id="PTHR32077">
    <property type="entry name" value="FASCICLIN-LIKE ARABINOGALACTAN PROTEIN"/>
    <property type="match status" value="1"/>
</dbReference>
<dbReference type="SUPFAM" id="SSF82153">
    <property type="entry name" value="FAS1 domain"/>
    <property type="match status" value="1"/>
</dbReference>
<dbReference type="Gene3D" id="2.30.180.10">
    <property type="entry name" value="FAS1 domain"/>
    <property type="match status" value="1"/>
</dbReference>
<comment type="similarity">
    <text evidence="2">Belongs to the fasciclin-like AGP family.</text>
</comment>
<keyword evidence="4" id="KW-0336">GPI-anchor</keyword>
<comment type="function">
    <text evidence="7">May be a cell surface adhesion protein.</text>
</comment>
<feature type="compositionally biased region" description="Low complexity" evidence="8">
    <location>
        <begin position="207"/>
        <end position="232"/>
    </location>
</feature>
<dbReference type="FunCoup" id="A0A1U7ZGW4">
    <property type="interactions" value="468"/>
</dbReference>
<comment type="subcellular location">
    <subcellularLocation>
        <location evidence="1">Cell membrane</location>
        <topology evidence="1">Lipid-anchor</topology>
        <topology evidence="1">GPI-anchor</topology>
    </subcellularLocation>
</comment>
<evidence type="ECO:0000256" key="3">
    <source>
        <dbReference type="ARBA" id="ARBA00022475"/>
    </source>
</evidence>
<name>A0A1U7ZGW4_NELNU</name>
<feature type="compositionally biased region" description="Pro residues" evidence="8">
    <location>
        <begin position="194"/>
        <end position="206"/>
    </location>
</feature>
<dbReference type="SMART" id="SM00554">
    <property type="entry name" value="FAS1"/>
    <property type="match status" value="1"/>
</dbReference>
<keyword evidence="10" id="KW-1185">Reference proteome</keyword>
<dbReference type="OMA" id="FLAHCIS"/>
<accession>A0A1U7ZGW4</accession>
<proteinExistence type="inferred from homology"/>
<sequence>METTMVFMVSSILVVLLSSSANALSVRSLSSSVSTPAPAPAPDYVNLTHLLSVAGPYHTFLKYLEGTDVIQTFQNQVDNTKQGITIFAPKDQSFASLKKPPLTNLTNEQLRSLLQFHALPQYYSLADFKNLSQSNPVTTFAGGQYTLNFTYSSGTINIGSGWTNAKVSSSVHSTDPVAVYQVDKVLIPEAIFGNPPPPSPPSPAAPAPDIAPGSSAGSPGPVGDEPSPSASSASSYRIVTWSIFSYFLLLEVSGGLILFL</sequence>
<dbReference type="Proteomes" id="UP000189703">
    <property type="component" value="Unplaced"/>
</dbReference>
<keyword evidence="6" id="KW-0472">Membrane</keyword>
<dbReference type="STRING" id="4432.A0A1U7ZGW4"/>
<dbReference type="GO" id="GO:0098552">
    <property type="term" value="C:side of membrane"/>
    <property type="evidence" value="ECO:0007669"/>
    <property type="project" value="UniProtKB-KW"/>
</dbReference>
<dbReference type="PROSITE" id="PS50213">
    <property type="entry name" value="FAS1"/>
    <property type="match status" value="1"/>
</dbReference>
<reference evidence="11" key="1">
    <citation type="submission" date="2025-08" db="UniProtKB">
        <authorList>
            <consortium name="RefSeq"/>
        </authorList>
    </citation>
    <scope>IDENTIFICATION</scope>
</reference>
<gene>
    <name evidence="11" type="primary">LOC104594419</name>
</gene>
<evidence type="ECO:0000256" key="6">
    <source>
        <dbReference type="ARBA" id="ARBA00023136"/>
    </source>
</evidence>
<dbReference type="KEGG" id="nnu:104594419"/>
<dbReference type="GO" id="GO:0005886">
    <property type="term" value="C:plasma membrane"/>
    <property type="evidence" value="ECO:0000318"/>
    <property type="project" value="GO_Central"/>
</dbReference>
<protein>
    <submittedName>
        <fullName evidence="11">Fasciclin-like arabinogalactan protein 7</fullName>
    </submittedName>
</protein>
<dbReference type="FunFam" id="2.30.180.10:FF:000012">
    <property type="entry name" value="Fasciclin-like arabinogalactan protein 7"/>
    <property type="match status" value="1"/>
</dbReference>
<dbReference type="Pfam" id="PF02469">
    <property type="entry name" value="Fasciclin"/>
    <property type="match status" value="1"/>
</dbReference>
<evidence type="ECO:0000256" key="5">
    <source>
        <dbReference type="ARBA" id="ARBA00022729"/>
    </source>
</evidence>
<keyword evidence="5 9" id="KW-0732">Signal</keyword>
<dbReference type="OrthoDB" id="286301at2759"/>
<evidence type="ECO:0000256" key="8">
    <source>
        <dbReference type="SAM" id="MobiDB-lite"/>
    </source>
</evidence>
<evidence type="ECO:0000313" key="11">
    <source>
        <dbReference type="RefSeq" id="XP_010253006.1"/>
    </source>
</evidence>
<dbReference type="GO" id="GO:0009834">
    <property type="term" value="P:plant-type secondary cell wall biogenesis"/>
    <property type="evidence" value="ECO:0000318"/>
    <property type="project" value="GO_Central"/>
</dbReference>
<feature type="chain" id="PRO_5043713854" evidence="9">
    <location>
        <begin position="24"/>
        <end position="260"/>
    </location>
</feature>
<dbReference type="AlphaFoldDB" id="A0A1U7ZGW4"/>
<evidence type="ECO:0000256" key="1">
    <source>
        <dbReference type="ARBA" id="ARBA00004609"/>
    </source>
</evidence>
<dbReference type="InterPro" id="IPR000782">
    <property type="entry name" value="FAS1_domain"/>
</dbReference>
<evidence type="ECO:0000256" key="9">
    <source>
        <dbReference type="SAM" id="SignalP"/>
    </source>
</evidence>
<keyword evidence="4" id="KW-0325">Glycoprotein</keyword>
<dbReference type="InterPro" id="IPR045003">
    <property type="entry name" value="FLA_A"/>
</dbReference>
<dbReference type="InterPro" id="IPR036378">
    <property type="entry name" value="FAS1_dom_sf"/>
</dbReference>
<keyword evidence="4" id="KW-0449">Lipoprotein</keyword>
<dbReference type="RefSeq" id="XP_010253006.1">
    <property type="nucleotide sequence ID" value="XM_010254704.1"/>
</dbReference>
<dbReference type="eggNOG" id="ENOG502QV96">
    <property type="taxonomic scope" value="Eukaryota"/>
</dbReference>